<keyword evidence="2" id="KW-0449">Lipoprotein</keyword>
<dbReference type="AlphaFoldDB" id="A0A9X5E8U6"/>
<dbReference type="Proteomes" id="UP000031532">
    <property type="component" value="Unassembled WGS sequence"/>
</dbReference>
<dbReference type="Gene3D" id="3.40.50.11550">
    <property type="match status" value="1"/>
</dbReference>
<feature type="domain" description="Haem-binding uptake Tiki superfamily ChaN" evidence="1">
    <location>
        <begin position="79"/>
        <end position="289"/>
    </location>
</feature>
<proteinExistence type="predicted"/>
<reference evidence="2 3" key="1">
    <citation type="journal article" date="2015" name="Genome Announc.">
        <title>Draft Genome Sequence of the Terrestrial Cyanobacterium Scytonema millei VB511283, Isolated from Eastern India.</title>
        <authorList>
            <person name="Sen D."/>
            <person name="Chandrababunaidu M.M."/>
            <person name="Singh D."/>
            <person name="Sanghi N."/>
            <person name="Ghorai A."/>
            <person name="Mishra G.P."/>
            <person name="Madduluri M."/>
            <person name="Adhikary S.P."/>
            <person name="Tripathy S."/>
        </authorList>
    </citation>
    <scope>NUCLEOTIDE SEQUENCE [LARGE SCALE GENOMIC DNA]</scope>
    <source>
        <strain evidence="2 3">VB511283</strain>
    </source>
</reference>
<protein>
    <submittedName>
        <fullName evidence="2">ChaN family lipoprotein</fullName>
    </submittedName>
</protein>
<keyword evidence="3" id="KW-1185">Reference proteome</keyword>
<dbReference type="SUPFAM" id="SSF159501">
    <property type="entry name" value="EreA/ChaN-like"/>
    <property type="match status" value="1"/>
</dbReference>
<sequence length="324" mass="37410">MKWLMKKQQWRRLFYCLVGVFGLVAIWTQFIHAQEATNNCRPQFVRTEKLDMFPASISQNLNNSNCKAEDIVITPSQTIQELIEVDVVYLGETHDRDRDRKIQLKIIQELQKRNPQVAIAMEMFQIPYQDAIDSYLAGKLTEKELLEQTEYEQRWGYSWESYAPILRFAKEKQLSVLAANTPSEITRQVAKEGLDSLTPQQRKIIPPASEIRTDNAAYRQMLAKTFEQHQHSNRGNSSGFDRFFLAQVLWDETMAAEVAKFVKANPSHQVVVIAGQGHIIYGYGIPSRVARRMHRQFSQVSVLLSLPKNTDTNSSQPIADYIWQ</sequence>
<dbReference type="EMBL" id="JTJC03000004">
    <property type="protein sequence ID" value="NHC36229.1"/>
    <property type="molecule type" value="Genomic_DNA"/>
</dbReference>
<evidence type="ECO:0000313" key="3">
    <source>
        <dbReference type="Proteomes" id="UP000031532"/>
    </source>
</evidence>
<dbReference type="CDD" id="cd14727">
    <property type="entry name" value="ChanN-like"/>
    <property type="match status" value="1"/>
</dbReference>
<dbReference type="InterPro" id="IPR007314">
    <property type="entry name" value="Cofac_haem-bd_dom"/>
</dbReference>
<name>A0A9X5E8U6_9CYAN</name>
<evidence type="ECO:0000259" key="1">
    <source>
        <dbReference type="Pfam" id="PF04187"/>
    </source>
</evidence>
<accession>A0A9X5E8U6</accession>
<dbReference type="Pfam" id="PF04187">
    <property type="entry name" value="Cofac_haem_bdg"/>
    <property type="match status" value="1"/>
</dbReference>
<comment type="caution">
    <text evidence="2">The sequence shown here is derived from an EMBL/GenBank/DDBJ whole genome shotgun (WGS) entry which is preliminary data.</text>
</comment>
<gene>
    <name evidence="2" type="ORF">QH73_0016510</name>
</gene>
<evidence type="ECO:0000313" key="2">
    <source>
        <dbReference type="EMBL" id="NHC36229.1"/>
    </source>
</evidence>
<organism evidence="2 3">
    <name type="scientific">Scytonema millei VB511283</name>
    <dbReference type="NCBI Taxonomy" id="1245923"/>
    <lineage>
        <taxon>Bacteria</taxon>
        <taxon>Bacillati</taxon>
        <taxon>Cyanobacteriota</taxon>
        <taxon>Cyanophyceae</taxon>
        <taxon>Nostocales</taxon>
        <taxon>Scytonemataceae</taxon>
        <taxon>Scytonema</taxon>
    </lineage>
</organism>
<dbReference type="OrthoDB" id="9795827at2"/>